<feature type="chain" id="PRO_5011958071" description="Pre-peptidase C-terminal domain-containing protein" evidence="1">
    <location>
        <begin position="24"/>
        <end position="245"/>
    </location>
</feature>
<dbReference type="RefSeq" id="WP_143150265.1">
    <property type="nucleotide sequence ID" value="NZ_FRDF01000006.1"/>
</dbReference>
<gene>
    <name evidence="2" type="ORF">SAMN02745193_01169</name>
</gene>
<protein>
    <recommendedName>
        <fullName evidence="4">Pre-peptidase C-terminal domain-containing protein</fullName>
    </recommendedName>
</protein>
<accession>A0A1M7S7V9</accession>
<evidence type="ECO:0000313" key="3">
    <source>
        <dbReference type="Proteomes" id="UP000184391"/>
    </source>
</evidence>
<reference evidence="3" key="1">
    <citation type="submission" date="2016-12" db="EMBL/GenBank/DDBJ databases">
        <authorList>
            <person name="Varghese N."/>
            <person name="Submissions S."/>
        </authorList>
    </citation>
    <scope>NUCLEOTIDE SEQUENCE [LARGE SCALE GENOMIC DNA]</scope>
    <source>
        <strain evidence="3">DSM 11032</strain>
    </source>
</reference>
<evidence type="ECO:0000256" key="1">
    <source>
        <dbReference type="SAM" id="SignalP"/>
    </source>
</evidence>
<organism evidence="2 3">
    <name type="scientific">Erythrobacter sanguineus</name>
    <dbReference type="NCBI Taxonomy" id="198312"/>
    <lineage>
        <taxon>Bacteria</taxon>
        <taxon>Pseudomonadati</taxon>
        <taxon>Pseudomonadota</taxon>
        <taxon>Alphaproteobacteria</taxon>
        <taxon>Sphingomonadales</taxon>
        <taxon>Erythrobacteraceae</taxon>
        <taxon>Erythrobacter/Porphyrobacter group</taxon>
        <taxon>Erythrobacter</taxon>
    </lineage>
</organism>
<evidence type="ECO:0000313" key="2">
    <source>
        <dbReference type="EMBL" id="SHN54707.1"/>
    </source>
</evidence>
<proteinExistence type="predicted"/>
<dbReference type="SUPFAM" id="SSF89260">
    <property type="entry name" value="Collagen-binding domain"/>
    <property type="match status" value="1"/>
</dbReference>
<keyword evidence="1" id="KW-0732">Signal</keyword>
<dbReference type="STRING" id="198312.SAMN02745193_01169"/>
<dbReference type="AlphaFoldDB" id="A0A1M7S7V9"/>
<feature type="signal peptide" evidence="1">
    <location>
        <begin position="1"/>
        <end position="23"/>
    </location>
</feature>
<dbReference type="EMBL" id="FRDF01000006">
    <property type="protein sequence ID" value="SHN54707.1"/>
    <property type="molecule type" value="Genomic_DNA"/>
</dbReference>
<evidence type="ECO:0008006" key="4">
    <source>
        <dbReference type="Google" id="ProtNLM"/>
    </source>
</evidence>
<dbReference type="Proteomes" id="UP000184391">
    <property type="component" value="Unassembled WGS sequence"/>
</dbReference>
<dbReference type="OrthoDB" id="594865at2"/>
<sequence>MKIALLPIVVAMMAPLAVAPVYAQEAKNIQFARGTTGSTVSGSIKGDQYIDYRISVRAGQRMDITLQPTKGSPYFNVAEPGSADVAIFRGSSDGQLYSGTTAKSGTYTIRVYQMRATARRGETASYRLTVSVTGAAASGSAPSHHPADALVSGTPYHATATIRCRASAGASMSSCVAGVVRRNASATVHIDTPDGGERSIFFRDGRAVSSDSDNMMSVTRRGDTNIVTIGTYEVYEIPDAFIFGG</sequence>
<dbReference type="Gene3D" id="2.60.120.380">
    <property type="match status" value="1"/>
</dbReference>
<keyword evidence="3" id="KW-1185">Reference proteome</keyword>
<name>A0A1M7S7V9_9SPHN</name>